<dbReference type="InterPro" id="IPR011991">
    <property type="entry name" value="ArsR-like_HTH"/>
</dbReference>
<dbReference type="InterPro" id="IPR011008">
    <property type="entry name" value="Dimeric_a/b-barrel"/>
</dbReference>
<feature type="compositionally biased region" description="Low complexity" evidence="4">
    <location>
        <begin position="144"/>
        <end position="156"/>
    </location>
</feature>
<dbReference type="Gene3D" id="3.30.70.920">
    <property type="match status" value="1"/>
</dbReference>
<dbReference type="SUPFAM" id="SSF46785">
    <property type="entry name" value="Winged helix' DNA-binding domain"/>
    <property type="match status" value="1"/>
</dbReference>
<keyword evidence="2" id="KW-0238">DNA-binding</keyword>
<comment type="caution">
    <text evidence="6">The sequence shown here is derived from an EMBL/GenBank/DDBJ whole genome shotgun (WGS) entry which is preliminary data.</text>
</comment>
<proteinExistence type="predicted"/>
<keyword evidence="1" id="KW-0805">Transcription regulation</keyword>
<dbReference type="PRINTS" id="PR00033">
    <property type="entry name" value="HTHASNC"/>
</dbReference>
<feature type="domain" description="HTH asnC-type" evidence="5">
    <location>
        <begin position="10"/>
        <end position="71"/>
    </location>
</feature>
<evidence type="ECO:0000259" key="5">
    <source>
        <dbReference type="PROSITE" id="PS50956"/>
    </source>
</evidence>
<evidence type="ECO:0000256" key="2">
    <source>
        <dbReference type="ARBA" id="ARBA00023125"/>
    </source>
</evidence>
<dbReference type="EMBL" id="JAALLH010000002">
    <property type="protein sequence ID" value="NIY69446.1"/>
    <property type="molecule type" value="Genomic_DNA"/>
</dbReference>
<protein>
    <recommendedName>
        <fullName evidence="5">HTH asnC-type domain-containing protein</fullName>
    </recommendedName>
</protein>
<dbReference type="Pfam" id="PF01037">
    <property type="entry name" value="AsnC_trans_reg"/>
    <property type="match status" value="1"/>
</dbReference>
<name>A0A7X5XCJ5_STRMQ</name>
<feature type="region of interest" description="Disordered" evidence="4">
    <location>
        <begin position="122"/>
        <end position="175"/>
    </location>
</feature>
<dbReference type="Proteomes" id="UP000536624">
    <property type="component" value="Unassembled WGS sequence"/>
</dbReference>
<dbReference type="InterPro" id="IPR036390">
    <property type="entry name" value="WH_DNA-bd_sf"/>
</dbReference>
<dbReference type="Gene3D" id="1.10.10.10">
    <property type="entry name" value="Winged helix-like DNA-binding domain superfamily/Winged helix DNA-binding domain"/>
    <property type="match status" value="1"/>
</dbReference>
<dbReference type="PANTHER" id="PTHR30154:SF34">
    <property type="entry name" value="TRANSCRIPTIONAL REGULATOR AZLB"/>
    <property type="match status" value="1"/>
</dbReference>
<dbReference type="InterPro" id="IPR036388">
    <property type="entry name" value="WH-like_DNA-bd_sf"/>
</dbReference>
<dbReference type="Pfam" id="PF13412">
    <property type="entry name" value="HTH_24"/>
    <property type="match status" value="1"/>
</dbReference>
<evidence type="ECO:0000313" key="6">
    <source>
        <dbReference type="EMBL" id="NIY69446.1"/>
    </source>
</evidence>
<organism evidence="6 7">
    <name type="scientific">Streptomyces malaysiensis</name>
    <dbReference type="NCBI Taxonomy" id="92644"/>
    <lineage>
        <taxon>Bacteria</taxon>
        <taxon>Bacillati</taxon>
        <taxon>Actinomycetota</taxon>
        <taxon>Actinomycetes</taxon>
        <taxon>Kitasatosporales</taxon>
        <taxon>Streptomycetaceae</taxon>
        <taxon>Streptomyces</taxon>
        <taxon>Streptomyces violaceusniger group</taxon>
    </lineage>
</organism>
<keyword evidence="3" id="KW-0804">Transcription</keyword>
<accession>A0A7X5XCJ5</accession>
<dbReference type="InterPro" id="IPR019887">
    <property type="entry name" value="Tscrpt_reg_AsnC/Lrp_C"/>
</dbReference>
<dbReference type="GO" id="GO:0005829">
    <property type="term" value="C:cytosol"/>
    <property type="evidence" value="ECO:0007669"/>
    <property type="project" value="TreeGrafter"/>
</dbReference>
<evidence type="ECO:0000256" key="4">
    <source>
        <dbReference type="SAM" id="MobiDB-lite"/>
    </source>
</evidence>
<evidence type="ECO:0000256" key="3">
    <source>
        <dbReference type="ARBA" id="ARBA00023163"/>
    </source>
</evidence>
<dbReference type="PANTHER" id="PTHR30154">
    <property type="entry name" value="LEUCINE-RESPONSIVE REGULATORY PROTEIN"/>
    <property type="match status" value="1"/>
</dbReference>
<evidence type="ECO:0000313" key="7">
    <source>
        <dbReference type="Proteomes" id="UP000536624"/>
    </source>
</evidence>
<feature type="compositionally biased region" description="Low complexity" evidence="4">
    <location>
        <begin position="165"/>
        <end position="175"/>
    </location>
</feature>
<evidence type="ECO:0000256" key="1">
    <source>
        <dbReference type="ARBA" id="ARBA00023015"/>
    </source>
</evidence>
<dbReference type="CDD" id="cd00090">
    <property type="entry name" value="HTH_ARSR"/>
    <property type="match status" value="1"/>
</dbReference>
<dbReference type="GO" id="GO:0043565">
    <property type="term" value="F:sequence-specific DNA binding"/>
    <property type="evidence" value="ECO:0007669"/>
    <property type="project" value="InterPro"/>
</dbReference>
<dbReference type="PROSITE" id="PS50956">
    <property type="entry name" value="HTH_ASNC_2"/>
    <property type="match status" value="1"/>
</dbReference>
<reference evidence="6 7" key="1">
    <citation type="submission" date="2020-02" db="EMBL/GenBank/DDBJ databases">
        <title>Streptomyces malaysiensis DSM14702 (JHCC583434, PFL_A843) Genome sequencing and assembly.</title>
        <authorList>
            <person name="Samborskyy M."/>
        </authorList>
    </citation>
    <scope>NUCLEOTIDE SEQUENCE [LARGE SCALE GENOMIC DNA]</scope>
    <source>
        <strain evidence="6 7">DSM 14702</strain>
    </source>
</reference>
<dbReference type="GO" id="GO:0043200">
    <property type="term" value="P:response to amino acid"/>
    <property type="evidence" value="ECO:0007669"/>
    <property type="project" value="TreeGrafter"/>
</dbReference>
<dbReference type="AlphaFoldDB" id="A0A7X5XCJ5"/>
<sequence length="175" mass="18968">MNTMNSGRMVDATDARILLALADDPRTTVVALADRLRLSRNTVQARLAKLEQSGALGSFERRITPGLLGYPLAAFVTARVDQHRLAEVADALAAIAEVVEVLGLTGETDLLVRVVARYRRPLPHRRANPRQPRGRTHQHLNGHARTGAPPADTAAAPRRRGRRPGTGTVRGRSLG</sequence>
<gene>
    <name evidence="6" type="ORF">SMALB_7570</name>
</gene>
<dbReference type="SUPFAM" id="SSF54909">
    <property type="entry name" value="Dimeric alpha+beta barrel"/>
    <property type="match status" value="1"/>
</dbReference>
<feature type="compositionally biased region" description="Basic residues" evidence="4">
    <location>
        <begin position="122"/>
        <end position="142"/>
    </location>
</feature>
<dbReference type="InterPro" id="IPR019888">
    <property type="entry name" value="Tscrpt_reg_AsnC-like"/>
</dbReference>
<dbReference type="SMART" id="SM00344">
    <property type="entry name" value="HTH_ASNC"/>
    <property type="match status" value="1"/>
</dbReference>
<dbReference type="InterPro" id="IPR000485">
    <property type="entry name" value="AsnC-type_HTH_dom"/>
</dbReference>